<dbReference type="Proteomes" id="UP001145114">
    <property type="component" value="Unassembled WGS sequence"/>
</dbReference>
<sequence>MLTPNGRFEVNKEICLSFTDYHPEEWQPAWGIRTALMALIGFLPSQGKGAIGALDYTDEERRALARQSRDWVCEVCGMKNSALLKDDEAVRGQARERASSDSGADLLPRIQFNYEGGDRGQPVPDRASGSLDANASSNIVIQEGHSYVRANRGNPDQHGGGLPIITDAPEVHRAIATDRPRPLEERTQQGEDGGSHPHPNATTKRLDAIICALIAIIAFLILRRVP</sequence>
<organism evidence="1 2">
    <name type="scientific">Spiromyces aspiralis</name>
    <dbReference type="NCBI Taxonomy" id="68401"/>
    <lineage>
        <taxon>Eukaryota</taxon>
        <taxon>Fungi</taxon>
        <taxon>Fungi incertae sedis</taxon>
        <taxon>Zoopagomycota</taxon>
        <taxon>Kickxellomycotina</taxon>
        <taxon>Kickxellomycetes</taxon>
        <taxon>Kickxellales</taxon>
        <taxon>Kickxellaceae</taxon>
        <taxon>Spiromyces</taxon>
    </lineage>
</organism>
<accession>A0ACC1HN81</accession>
<dbReference type="EMBL" id="JAMZIH010005170">
    <property type="protein sequence ID" value="KAJ1675799.1"/>
    <property type="molecule type" value="Genomic_DNA"/>
</dbReference>
<proteinExistence type="predicted"/>
<name>A0ACC1HN81_9FUNG</name>
<evidence type="ECO:0000313" key="2">
    <source>
        <dbReference type="Proteomes" id="UP001145114"/>
    </source>
</evidence>
<reference evidence="1" key="1">
    <citation type="submission" date="2022-06" db="EMBL/GenBank/DDBJ databases">
        <title>Phylogenomic reconstructions and comparative analyses of Kickxellomycotina fungi.</title>
        <authorList>
            <person name="Reynolds N.K."/>
            <person name="Stajich J.E."/>
            <person name="Barry K."/>
            <person name="Grigoriev I.V."/>
            <person name="Crous P."/>
            <person name="Smith M.E."/>
        </authorList>
    </citation>
    <scope>NUCLEOTIDE SEQUENCE</scope>
    <source>
        <strain evidence="1">RSA 2271</strain>
    </source>
</reference>
<comment type="caution">
    <text evidence="1">The sequence shown here is derived from an EMBL/GenBank/DDBJ whole genome shotgun (WGS) entry which is preliminary data.</text>
</comment>
<evidence type="ECO:0000313" key="1">
    <source>
        <dbReference type="EMBL" id="KAJ1675799.1"/>
    </source>
</evidence>
<gene>
    <name evidence="1" type="ORF">EV182_000553</name>
</gene>
<protein>
    <submittedName>
        <fullName evidence="1">Uncharacterized protein</fullName>
    </submittedName>
</protein>
<keyword evidence="2" id="KW-1185">Reference proteome</keyword>